<comment type="catalytic activity">
    <reaction evidence="8">
        <text>6-carboxy-5,6,7,8-tetrahydropterin + H(+) = 7-carboxy-7-carbaguanine + NH4(+)</text>
        <dbReference type="Rhea" id="RHEA:27974"/>
        <dbReference type="ChEBI" id="CHEBI:15378"/>
        <dbReference type="ChEBI" id="CHEBI:28938"/>
        <dbReference type="ChEBI" id="CHEBI:61032"/>
        <dbReference type="ChEBI" id="CHEBI:61036"/>
        <dbReference type="EC" id="4.3.99.3"/>
    </reaction>
</comment>
<evidence type="ECO:0000256" key="3">
    <source>
        <dbReference type="ARBA" id="ARBA00022723"/>
    </source>
</evidence>
<comment type="cofactor">
    <cofactor evidence="8">
        <name>[4Fe-4S] cluster</name>
        <dbReference type="ChEBI" id="CHEBI:49883"/>
    </cofactor>
    <text evidence="8">Binds 1 [4Fe-4S] cluster. The cluster is coordinated with 3 cysteines and an exchangeable S-adenosyl-L-methionine.</text>
</comment>
<dbReference type="PIRSF" id="PIRSF000370">
    <property type="entry name" value="QueE"/>
    <property type="match status" value="1"/>
</dbReference>
<keyword evidence="7 8" id="KW-0456">Lyase</keyword>
<evidence type="ECO:0000313" key="11">
    <source>
        <dbReference type="Proteomes" id="UP000663505"/>
    </source>
</evidence>
<protein>
    <recommendedName>
        <fullName evidence="8">7-carboxy-7-deazaguanine synthase</fullName>
        <shortName evidence="8">CDG synthase</shortName>
        <ecNumber evidence="8">4.3.99.3</ecNumber>
    </recommendedName>
    <alternativeName>
        <fullName evidence="8">Queuosine biosynthesis protein QueE</fullName>
    </alternativeName>
</protein>
<proteinExistence type="inferred from homology"/>
<keyword evidence="4 8" id="KW-0460">Magnesium</keyword>
<name>A0A9X7Z8X0_9BACL</name>
<comment type="cofactor">
    <cofactor evidence="8">
        <name>S-adenosyl-L-methionine</name>
        <dbReference type="ChEBI" id="CHEBI:59789"/>
    </cofactor>
    <text evidence="8">Binds 1 S-adenosyl-L-methionine per subunit.</text>
</comment>
<feature type="binding site" evidence="8">
    <location>
        <position position="42"/>
    </location>
    <ligand>
        <name>Mg(2+)</name>
        <dbReference type="ChEBI" id="CHEBI:18420"/>
    </ligand>
</feature>
<keyword evidence="11" id="KW-1185">Reference proteome</keyword>
<evidence type="ECO:0000313" key="10">
    <source>
        <dbReference type="EMBL" id="QSO48905.1"/>
    </source>
</evidence>
<comment type="caution">
    <text evidence="8">Lacks conserved residue(s) required for the propagation of feature annotation.</text>
</comment>
<dbReference type="InterPro" id="IPR058240">
    <property type="entry name" value="rSAM_sf"/>
</dbReference>
<dbReference type="KEGG" id="afx:JZ786_08145"/>
<dbReference type="PROSITE" id="PS51918">
    <property type="entry name" value="RADICAL_SAM"/>
    <property type="match status" value="1"/>
</dbReference>
<comment type="subunit">
    <text evidence="8">Homodimer.</text>
</comment>
<keyword evidence="3 8" id="KW-0479">Metal-binding</keyword>
<reference evidence="10 11" key="1">
    <citation type="submission" date="2021-02" db="EMBL/GenBank/DDBJ databases">
        <title>Alicyclobacillus curvatus sp. nov. and Alicyclobacillus mengziensis sp. nov., two acidophilic bacteria isolated from acid mine drainage.</title>
        <authorList>
            <person name="Huang Y."/>
        </authorList>
    </citation>
    <scope>NUCLEOTIDE SEQUENCE [LARGE SCALE GENOMIC DNA]</scope>
    <source>
        <strain evidence="10 11">S30H14</strain>
    </source>
</reference>
<dbReference type="SFLD" id="SFLDF00300">
    <property type="entry name" value="7-carboxy-7-deazaguanine_synth"/>
    <property type="match status" value="1"/>
</dbReference>
<evidence type="ECO:0000256" key="2">
    <source>
        <dbReference type="ARBA" id="ARBA00022691"/>
    </source>
</evidence>
<feature type="binding site" evidence="8">
    <location>
        <position position="40"/>
    </location>
    <ligand>
        <name>[4Fe-4S] cluster</name>
        <dbReference type="ChEBI" id="CHEBI:49883"/>
        <note>4Fe-4S-S-AdoMet</note>
    </ligand>
</feature>
<keyword evidence="2 8" id="KW-0949">S-adenosyl-L-methionine</keyword>
<feature type="binding site" evidence="8">
    <location>
        <begin position="127"/>
        <end position="129"/>
    </location>
    <ligand>
        <name>S-adenosyl-L-methionine</name>
        <dbReference type="ChEBI" id="CHEBI:59789"/>
    </ligand>
</feature>
<dbReference type="AlphaFoldDB" id="A0A9X7Z8X0"/>
<evidence type="ECO:0000256" key="6">
    <source>
        <dbReference type="ARBA" id="ARBA00023014"/>
    </source>
</evidence>
<dbReference type="RefSeq" id="WP_206658218.1">
    <property type="nucleotide sequence ID" value="NZ_CP071182.1"/>
</dbReference>
<keyword evidence="1 8" id="KW-0004">4Fe-4S</keyword>
<evidence type="ECO:0000256" key="1">
    <source>
        <dbReference type="ARBA" id="ARBA00022485"/>
    </source>
</evidence>
<dbReference type="GO" id="GO:0000287">
    <property type="term" value="F:magnesium ion binding"/>
    <property type="evidence" value="ECO:0007669"/>
    <property type="project" value="UniProtKB-UniRule"/>
</dbReference>
<dbReference type="GO" id="GO:0016840">
    <property type="term" value="F:carbon-nitrogen lyase activity"/>
    <property type="evidence" value="ECO:0007669"/>
    <property type="project" value="UniProtKB-UniRule"/>
</dbReference>
<dbReference type="HAMAP" id="MF_00917">
    <property type="entry name" value="QueE"/>
    <property type="match status" value="1"/>
</dbReference>
<dbReference type="Pfam" id="PF04055">
    <property type="entry name" value="Radical_SAM"/>
    <property type="match status" value="1"/>
</dbReference>
<comment type="pathway">
    <text evidence="8">Purine metabolism; 7-cyano-7-deazaguanine biosynthesis.</text>
</comment>
<dbReference type="GO" id="GO:0051539">
    <property type="term" value="F:4 iron, 4 sulfur cluster binding"/>
    <property type="evidence" value="ECO:0007669"/>
    <property type="project" value="UniProtKB-UniRule"/>
</dbReference>
<gene>
    <name evidence="8 10" type="primary">queE</name>
    <name evidence="10" type="ORF">JZ786_08145</name>
</gene>
<dbReference type="Proteomes" id="UP000663505">
    <property type="component" value="Chromosome"/>
</dbReference>
<accession>A0A9X7Z8X0</accession>
<feature type="binding site" evidence="8">
    <location>
        <position position="33"/>
    </location>
    <ligand>
        <name>[4Fe-4S] cluster</name>
        <dbReference type="ChEBI" id="CHEBI:49883"/>
        <note>4Fe-4S-S-AdoMet</note>
    </ligand>
</feature>
<dbReference type="EMBL" id="CP071182">
    <property type="protein sequence ID" value="QSO48905.1"/>
    <property type="molecule type" value="Genomic_DNA"/>
</dbReference>
<dbReference type="InterPro" id="IPR013785">
    <property type="entry name" value="Aldolase_TIM"/>
</dbReference>
<dbReference type="PANTHER" id="PTHR42836">
    <property type="entry name" value="7-CARBOXY-7-DEAZAGUANINE SYNTHASE"/>
    <property type="match status" value="1"/>
</dbReference>
<dbReference type="CDD" id="cd01335">
    <property type="entry name" value="Radical_SAM"/>
    <property type="match status" value="1"/>
</dbReference>
<keyword evidence="5 8" id="KW-0408">Iron</keyword>
<feature type="binding site" evidence="8">
    <location>
        <begin position="14"/>
        <end position="16"/>
    </location>
    <ligand>
        <name>substrate</name>
    </ligand>
</feature>
<evidence type="ECO:0000256" key="5">
    <source>
        <dbReference type="ARBA" id="ARBA00023004"/>
    </source>
</evidence>
<dbReference type="InterPro" id="IPR017742">
    <property type="entry name" value="Deazaguanine_synth"/>
</dbReference>
<evidence type="ECO:0000256" key="4">
    <source>
        <dbReference type="ARBA" id="ARBA00022842"/>
    </source>
</evidence>
<feature type="binding site" evidence="8">
    <location>
        <begin position="39"/>
        <end position="41"/>
    </location>
    <ligand>
        <name>S-adenosyl-L-methionine</name>
        <dbReference type="ChEBI" id="CHEBI:59789"/>
    </ligand>
</feature>
<dbReference type="InterPro" id="IPR007197">
    <property type="entry name" value="rSAM"/>
</dbReference>
<evidence type="ECO:0000256" key="8">
    <source>
        <dbReference type="HAMAP-Rule" id="MF_00917"/>
    </source>
</evidence>
<keyword evidence="8" id="KW-0671">Queuosine biosynthesis</keyword>
<dbReference type="Gene3D" id="3.20.20.70">
    <property type="entry name" value="Aldolase class I"/>
    <property type="match status" value="1"/>
</dbReference>
<dbReference type="InterPro" id="IPR024924">
    <property type="entry name" value="7-CO-7-deazaguanine_synth-like"/>
</dbReference>
<evidence type="ECO:0000256" key="7">
    <source>
        <dbReference type="ARBA" id="ARBA00023239"/>
    </source>
</evidence>
<dbReference type="NCBIfam" id="TIGR03365">
    <property type="entry name" value="Bsubt_queE"/>
    <property type="match status" value="1"/>
</dbReference>
<comment type="cofactor">
    <cofactor evidence="8">
        <name>Mg(2+)</name>
        <dbReference type="ChEBI" id="CHEBI:18420"/>
    </cofactor>
</comment>
<feature type="binding site" evidence="8">
    <location>
        <position position="80"/>
    </location>
    <ligand>
        <name>substrate</name>
    </ligand>
</feature>
<comment type="function">
    <text evidence="8">Catalyzes the complex heterocyclic radical-mediated conversion of 6-carboxy-5,6,7,8-tetrahydropterin (CPH4) to 7-carboxy-7-deazaguanine (CDG), a step common to the biosynthetic pathways of all 7-deazapurine-containing compounds.</text>
</comment>
<dbReference type="GO" id="GO:0008616">
    <property type="term" value="P:tRNA queuosine(34) biosynthetic process"/>
    <property type="evidence" value="ECO:0007669"/>
    <property type="project" value="UniProtKB-UniRule"/>
</dbReference>
<dbReference type="SFLD" id="SFLDS00029">
    <property type="entry name" value="Radical_SAM"/>
    <property type="match status" value="1"/>
</dbReference>
<feature type="binding site" evidence="8">
    <location>
        <position position="82"/>
    </location>
    <ligand>
        <name>S-adenosyl-L-methionine</name>
        <dbReference type="ChEBI" id="CHEBI:59789"/>
    </ligand>
</feature>
<feature type="domain" description="Radical SAM core" evidence="9">
    <location>
        <begin position="20"/>
        <end position="236"/>
    </location>
</feature>
<organism evidence="10 11">
    <name type="scientific">Alicyclobacillus mengziensis</name>
    <dbReference type="NCBI Taxonomy" id="2931921"/>
    <lineage>
        <taxon>Bacteria</taxon>
        <taxon>Bacillati</taxon>
        <taxon>Bacillota</taxon>
        <taxon>Bacilli</taxon>
        <taxon>Bacillales</taxon>
        <taxon>Alicyclobacillaceae</taxon>
        <taxon>Alicyclobacillus</taxon>
    </lineage>
</organism>
<dbReference type="EC" id="4.3.99.3" evidence="8"/>
<dbReference type="GO" id="GO:1904047">
    <property type="term" value="F:S-adenosyl-L-methionine binding"/>
    <property type="evidence" value="ECO:0007669"/>
    <property type="project" value="UniProtKB-UniRule"/>
</dbReference>
<evidence type="ECO:0000259" key="9">
    <source>
        <dbReference type="PROSITE" id="PS51918"/>
    </source>
</evidence>
<feature type="binding site" evidence="8">
    <location>
        <position position="29"/>
    </location>
    <ligand>
        <name>substrate</name>
    </ligand>
</feature>
<dbReference type="PANTHER" id="PTHR42836:SF1">
    <property type="entry name" value="7-CARBOXY-7-DEAZAGUANINE SYNTHASE"/>
    <property type="match status" value="1"/>
</dbReference>
<comment type="similarity">
    <text evidence="8">Belongs to the radical SAM superfamily. 7-carboxy-7-deazaguanine synthase family.</text>
</comment>
<keyword evidence="6 8" id="KW-0411">Iron-sulfur</keyword>
<feature type="binding site" evidence="8">
    <location>
        <position position="37"/>
    </location>
    <ligand>
        <name>[4Fe-4S] cluster</name>
        <dbReference type="ChEBI" id="CHEBI:49883"/>
        <note>4Fe-4S-S-AdoMet</note>
    </ligand>
</feature>
<sequence length="240" mass="27414">MSKIPVMELFGPTIQGEGMVIGRKTMFVRTAGCDYACVWCDSAFTWNGTEKHRVRMMEPEEVLDEMVALGGNRFNHVTITGGNPALIADPMARFIDLCHQRGYRVGLETQGSRMQEWFLQIDDLTISPKPPSSRMETDWAVLDRIVRRLHDDGVNLSLKVVVFGDEDVEYAKTVFARYPYVSQKFVQPGNELVTEAKDISHHLLARLAWLFQVAIDTPEFNTVRVLPQLHAMVWSNERER</sequence>
<dbReference type="SUPFAM" id="SSF102114">
    <property type="entry name" value="Radical SAM enzymes"/>
    <property type="match status" value="1"/>
</dbReference>